<feature type="transmembrane region" description="Helical" evidence="1">
    <location>
        <begin position="71"/>
        <end position="89"/>
    </location>
</feature>
<accession>A0ABT5JGC2</accession>
<feature type="transmembrane region" description="Helical" evidence="1">
    <location>
        <begin position="38"/>
        <end position="59"/>
    </location>
</feature>
<reference evidence="2" key="2">
    <citation type="submission" date="2023-02" db="EMBL/GenBank/DDBJ databases">
        <authorList>
            <person name="Rayyan A."/>
            <person name="Meyer T."/>
            <person name="Kyndt J.A."/>
        </authorList>
    </citation>
    <scope>NUCLEOTIDE SEQUENCE</scope>
    <source>
        <strain evidence="2">DSM 9987</strain>
    </source>
</reference>
<gene>
    <name evidence="2" type="ORF">PQJ73_23275</name>
</gene>
<evidence type="ECO:0000313" key="2">
    <source>
        <dbReference type="EMBL" id="MDC7788622.1"/>
    </source>
</evidence>
<dbReference type="EMBL" id="JAQQLI010000048">
    <property type="protein sequence ID" value="MDC7788622.1"/>
    <property type="molecule type" value="Genomic_DNA"/>
</dbReference>
<keyword evidence="1" id="KW-0472">Membrane</keyword>
<dbReference type="Proteomes" id="UP001165652">
    <property type="component" value="Unassembled WGS sequence"/>
</dbReference>
<dbReference type="RefSeq" id="WP_272779455.1">
    <property type="nucleotide sequence ID" value="NZ_JAQQLI010000048.1"/>
</dbReference>
<feature type="transmembrane region" description="Helical" evidence="1">
    <location>
        <begin position="109"/>
        <end position="128"/>
    </location>
</feature>
<keyword evidence="1" id="KW-0812">Transmembrane</keyword>
<sequence>MLLVSRLLISVVALTTLSGNIADWNTTHIFSELWSPHARFHGAWFVIAMTLLSAVSLWLTWSGRRRTERAGIAILIQGAIWLAFFPAMLVPDTLLADPGKEVRLAGLDLNLLGAIVNMVLLATAGWLLRRPRMAVRSP</sequence>
<comment type="caution">
    <text evidence="2">The sequence shown here is derived from an EMBL/GenBank/DDBJ whole genome shotgun (WGS) entry which is preliminary data.</text>
</comment>
<protein>
    <submittedName>
        <fullName evidence="2">Uncharacterized protein</fullName>
    </submittedName>
</protein>
<name>A0ABT5JGC2_RHOTP</name>
<keyword evidence="3" id="KW-1185">Reference proteome</keyword>
<evidence type="ECO:0000256" key="1">
    <source>
        <dbReference type="SAM" id="Phobius"/>
    </source>
</evidence>
<organism evidence="2 3">
    <name type="scientific">Rhodoplanes tepidamans</name>
    <name type="common">Rhodoplanes cryptolactis</name>
    <dbReference type="NCBI Taxonomy" id="200616"/>
    <lineage>
        <taxon>Bacteria</taxon>
        <taxon>Pseudomonadati</taxon>
        <taxon>Pseudomonadota</taxon>
        <taxon>Alphaproteobacteria</taxon>
        <taxon>Hyphomicrobiales</taxon>
        <taxon>Nitrobacteraceae</taxon>
        <taxon>Rhodoplanes</taxon>
    </lineage>
</organism>
<keyword evidence="1" id="KW-1133">Transmembrane helix</keyword>
<dbReference type="Pfam" id="PF20345">
    <property type="entry name" value="DUF6640"/>
    <property type="match status" value="1"/>
</dbReference>
<reference evidence="2" key="1">
    <citation type="journal article" date="2023" name="Microbiol Resour">
        <title>Genome Sequences of Rhodoplanes serenus and Two Thermotolerant Strains, Rhodoplanes tepidamans and 'Rhodoplanes cryptolactis,' Further Refine the Genus.</title>
        <authorList>
            <person name="Rayyan A.A."/>
            <person name="Kyndt J.A."/>
        </authorList>
    </citation>
    <scope>NUCLEOTIDE SEQUENCE</scope>
    <source>
        <strain evidence="2">DSM 9987</strain>
    </source>
</reference>
<evidence type="ECO:0000313" key="3">
    <source>
        <dbReference type="Proteomes" id="UP001165652"/>
    </source>
</evidence>
<proteinExistence type="predicted"/>
<dbReference type="InterPro" id="IPR046580">
    <property type="entry name" value="DUF6640"/>
</dbReference>